<dbReference type="Gene3D" id="3.30.565.10">
    <property type="entry name" value="Histidine kinase-like ATPase, C-terminal domain"/>
    <property type="match status" value="1"/>
</dbReference>
<dbReference type="SMART" id="SM00065">
    <property type="entry name" value="GAF"/>
    <property type="match status" value="3"/>
</dbReference>
<dbReference type="FunFam" id="3.30.450.20:FF:000088">
    <property type="entry name" value="Sensory transduction histidine kinase"/>
    <property type="match status" value="1"/>
</dbReference>
<proteinExistence type="predicted"/>
<feature type="domain" description="PAS" evidence="9">
    <location>
        <begin position="2187"/>
        <end position="2233"/>
    </location>
</feature>
<dbReference type="InterPro" id="IPR005467">
    <property type="entry name" value="His_kinase_dom"/>
</dbReference>
<keyword evidence="12" id="KW-1185">Reference proteome</keyword>
<feature type="domain" description="PAS" evidence="9">
    <location>
        <begin position="173"/>
        <end position="243"/>
    </location>
</feature>
<evidence type="ECO:0000259" key="9">
    <source>
        <dbReference type="PROSITE" id="PS50112"/>
    </source>
</evidence>
<organism evidence="11 12">
    <name type="scientific">Sulfurifustis variabilis</name>
    <dbReference type="NCBI Taxonomy" id="1675686"/>
    <lineage>
        <taxon>Bacteria</taxon>
        <taxon>Pseudomonadati</taxon>
        <taxon>Pseudomonadota</taxon>
        <taxon>Gammaproteobacteria</taxon>
        <taxon>Acidiferrobacterales</taxon>
        <taxon>Acidiferrobacteraceae</taxon>
        <taxon>Sulfurifustis</taxon>
    </lineage>
</organism>
<sequence length="2511" mass="282922">MSKPSARIEQQGSRTGCLAGGGEAGARLRAIDWRTTALGPVDRWSASLRAAVAVVLAAPSPMCLAWGANRILLYNDAFAKLRFVAGLDGLGRPANQALGDAGERLAPLLDRVHAFGDAVEHALTGLPDNGDAGQTLRLSPVEGKAGETGGVLLAVLSPRQMDEGSHERRPRNDPAGMRAFGDAMPALIAYVDKDLRYRFNNKEYERWFGVKPAELTGKHVREVIGDAGLEELRPYIDEALAGRPVRYERWVVRADGRRYVAAEYVPDRAEDGSVAGFYVLGNDLTERKESEERLRRREEELHQLADTMPALIADVGPDLRYRFANRAYGEWFRIPPEDIVGRHVRDVIGEDAFETIRAEVDAALNGHSVAYQRWIPYRTGRRFVHAALTARRAADGRTDGFFVLVTDITTRRQMEEALRASEERHRHLMSLLPAAVYTCDAEGRITYFNRRAAELWGREPPIGETDERFCGSYRLWRPDGRPLPHDETPMAVAVREGRGTRNAEVVIERPDASRITVSVNIDPMYDADGRAAGAINVFQDISGIKQVEADLRSREAELRVITNSTPALIAYVDQHRAYRFANTVYEEWFGLAPGQAVGRSVREVLGETAYEQLRDRIDRALAGESVEYETQIPHRSGGVRWVKASYVPDVDESGQVKGFFALVNDITGRKETEEALRRSEEELKLITDTIPALIAYIDRDLRYRFNNLAYENWFGHAREEAYGRHMRDVLGEEAFRAIRPYAERALAGETVRFETWADYRDGGRRYIDATYMPRRAAGGEVDGFFVLVADLTGRKQAEDALRQSEERYRHIFETAEVSIWEEDYSPIEADVAALRGRGEEDLRAYLAAHPDLVDDVFRRVRIVDINANTLALFGAASKEELIASWDRIFVPETRAALIEELTAIIERRTRYSGETVVRNLRGERLDVVFNMVVPVPGDLRRVLITLMDITARRRAEEQSAFLAEVSTILAGSLDYENTLSQIARAAVPRMGDWCAVDIVDENGRFRRLDLVHWDAQRTAAARALMERYPVNADADYGTYRVARQALQSGHPVLASEVSDDLLTAIARDDEHLTHLRAFGFKSYMCVPLIARGRALGVLSLASAESGRRYTPEDLSLAEEIARRAGIAVDNARLYQEAQQELKRRRATEQALRDSRERLRLALGAGRMGTWSFELVPEERVVWSRELQALVGFDAGEFPGTLDAFLEAVAPEDRERIARLLEQARAGVGGNEIEAEFRVHRRDGGMLWMVARGRVYLDPDGRPVRIAGIAIDVTERKQAEQALEESQRRLHAIFTNALDAILLLDDAGRCIETNPAAVGLLGYSREELLGIDVPALTPEELRPRAAEMWNALLAAGEQAGEQELVRKDGRRVTVSYHAVARLLPGLHLFILTDITDRKAAEALLEVRVRQQQAVGRLGRAALETDDLQTVFDMAVDLVAQTLDADYCKVLELLPDGNELRLRAGVGWKDGLVGRATVGTELGSQAGHTLLSKTPVIVDDLRSETRFQGPQLLHDHDVVSGMSVTIMDSRERPFGVLGVHTRAFRRFSPEDVSFLEAVSHVLSAAIQRHRAMDEIQQARTDLERRVEERTTELARLNQSLRDEIVERMGVEAALRDSEAQYRLLFERNPLPAWVFDLDTHEILAANETAVWKYGYTREDLLRMRVDELHPPEDLEGPLDYTERFPPETAYMGAWRHRKHDDTVVDVELFAYEVLFRGRWARLVLANDITERKRAEQEVRVLESIARAISEAVDLDEALHAVLYHVCQTTGWVLGEAWVPAADGTRFVKSPAWYGAADEFGPFVAQSAGAQFRPAEDMVGRAWTTRQPVWVPDVTVDVNFLRGEGARAAGLRSGMAFPVVAGAEVVAVLAFFLKEERREDEQLIKLVATVAAHVGLAIQRKRAEERLRESEERFRWLVEGAHDYGLYMLDPDGRIASWNRGAQRLKGYVEEEVLGRYYSMFYTEEDIRRLAPQRALDRAATEGVYESEGWRVRKDGSRFWANATITALRDANGTLRGFVKVTRDITERREAEERLRESEARLARAQEFSLLMVAHTALDGRWLKVPPMLCALLGYTEEELLAGRFRDVTHPDDFEAEWALCQRLIRGEAKSFDIEKRFLRRDGRVIWVYQNTSVVLGPEDRPLHFLTFVRDITERREAEEQLRKSELQLSEAQRLAHLGSWEWNIAAGNVEWSEELYRIYGVEPGTPVTFEAYLEHVHPDDRERVQDVIAQAIRGREPFTMEERVVRADGELRHLLSQGALIVNPKGEVARMVGVCLDITERKRAEERVREYAGRLQSLSLRLLEAQETERRRIARELHDQIGQDLSVIKINLQTLKRLPGSASLGSYIDETIRVVEGVLATARNLSLELRPSMLDDLGLAAALRWYLDRQAQRAGFALHFEADAAEERVPPAIETACFRLAQEAVTNVMRHARASRVDVELALDERALRMRIADDGEGFDVEAARLRAARGESFGLLGMEERALLAGGRLEIISAPGQGTEIHVHFPLSGDNE</sequence>
<feature type="domain" description="PAC" evidence="10">
    <location>
        <begin position="1232"/>
        <end position="1284"/>
    </location>
</feature>
<dbReference type="SUPFAM" id="SSF55785">
    <property type="entry name" value="PYP-like sensor domain (PAS domain)"/>
    <property type="match status" value="12"/>
</dbReference>
<feature type="domain" description="PAC" evidence="10">
    <location>
        <begin position="749"/>
        <end position="803"/>
    </location>
</feature>
<keyword evidence="4" id="KW-0808">Transferase</keyword>
<dbReference type="NCBIfam" id="TIGR00229">
    <property type="entry name" value="sensory_box"/>
    <property type="match status" value="11"/>
</dbReference>
<dbReference type="PROSITE" id="PS50109">
    <property type="entry name" value="HIS_KIN"/>
    <property type="match status" value="1"/>
</dbReference>
<dbReference type="SMART" id="SM00091">
    <property type="entry name" value="PAS"/>
    <property type="match status" value="12"/>
</dbReference>
<dbReference type="PROSITE" id="PS50112">
    <property type="entry name" value="PAS"/>
    <property type="match status" value="11"/>
</dbReference>
<dbReference type="Pfam" id="PF07730">
    <property type="entry name" value="HisKA_3"/>
    <property type="match status" value="1"/>
</dbReference>
<evidence type="ECO:0000256" key="4">
    <source>
        <dbReference type="ARBA" id="ARBA00022679"/>
    </source>
</evidence>
<feature type="domain" description="PAS" evidence="9">
    <location>
        <begin position="421"/>
        <end position="460"/>
    </location>
</feature>
<dbReference type="PANTHER" id="PTHR43304">
    <property type="entry name" value="PHYTOCHROME-LIKE PROTEIN CPH1"/>
    <property type="match status" value="1"/>
</dbReference>
<feature type="domain" description="PAS" evidence="9">
    <location>
        <begin position="297"/>
        <end position="367"/>
    </location>
</feature>
<dbReference type="InterPro" id="IPR001610">
    <property type="entry name" value="PAC"/>
</dbReference>
<feature type="domain" description="PAS" evidence="9">
    <location>
        <begin position="2035"/>
        <end position="2105"/>
    </location>
</feature>
<keyword evidence="5" id="KW-0418">Kinase</keyword>
<feature type="domain" description="PAS" evidence="9">
    <location>
        <begin position="1285"/>
        <end position="1329"/>
    </location>
</feature>
<feature type="domain" description="PAC" evidence="10">
    <location>
        <begin position="501"/>
        <end position="553"/>
    </location>
</feature>
<keyword evidence="6" id="KW-0175">Coiled coil</keyword>
<dbReference type="Pfam" id="PF13426">
    <property type="entry name" value="PAS_9"/>
    <property type="match status" value="4"/>
</dbReference>
<evidence type="ECO:0000313" key="11">
    <source>
        <dbReference type="EMBL" id="BAU47166.1"/>
    </source>
</evidence>
<dbReference type="EC" id="2.7.13.3" evidence="2"/>
<dbReference type="Pfam" id="PF01590">
    <property type="entry name" value="GAF"/>
    <property type="match status" value="2"/>
</dbReference>
<dbReference type="InterPro" id="IPR003018">
    <property type="entry name" value="GAF"/>
</dbReference>
<feature type="coiled-coil region" evidence="6">
    <location>
        <begin position="2018"/>
        <end position="2045"/>
    </location>
</feature>
<evidence type="ECO:0000313" key="12">
    <source>
        <dbReference type="Proteomes" id="UP000218899"/>
    </source>
</evidence>
<keyword evidence="3" id="KW-0597">Phosphoprotein</keyword>
<feature type="domain" description="PAC" evidence="10">
    <location>
        <begin position="2236"/>
        <end position="2288"/>
    </location>
</feature>
<dbReference type="Pfam" id="PF13185">
    <property type="entry name" value="GAF_2"/>
    <property type="match status" value="1"/>
</dbReference>
<protein>
    <recommendedName>
        <fullName evidence="2">histidine kinase</fullName>
        <ecNumber evidence="2">2.7.13.3</ecNumber>
    </recommendedName>
</protein>
<comment type="catalytic activity">
    <reaction evidence="1">
        <text>ATP + protein L-histidine = ADP + protein N-phospho-L-histidine.</text>
        <dbReference type="EC" id="2.7.13.3"/>
    </reaction>
</comment>
<dbReference type="Gene3D" id="1.20.5.1930">
    <property type="match status" value="1"/>
</dbReference>
<feature type="domain" description="PAS" evidence="9">
    <location>
        <begin position="679"/>
        <end position="749"/>
    </location>
</feature>
<dbReference type="InterPro" id="IPR003594">
    <property type="entry name" value="HATPase_dom"/>
</dbReference>
<dbReference type="Pfam" id="PF08448">
    <property type="entry name" value="PAS_4"/>
    <property type="match status" value="5"/>
</dbReference>
<feature type="domain" description="PAC" evidence="10">
    <location>
        <begin position="1982"/>
        <end position="2034"/>
    </location>
</feature>
<evidence type="ECO:0000256" key="7">
    <source>
        <dbReference type="SAM" id="MobiDB-lite"/>
    </source>
</evidence>
<dbReference type="InterPro" id="IPR000014">
    <property type="entry name" value="PAS"/>
</dbReference>
<feature type="domain" description="PAC" evidence="10">
    <location>
        <begin position="626"/>
        <end position="678"/>
    </location>
</feature>
<evidence type="ECO:0000256" key="5">
    <source>
        <dbReference type="ARBA" id="ARBA00022777"/>
    </source>
</evidence>
<accession>A0A1B4V113</accession>
<feature type="domain" description="PAC" evidence="10">
    <location>
        <begin position="2109"/>
        <end position="2161"/>
    </location>
</feature>
<dbReference type="GO" id="GO:0000155">
    <property type="term" value="F:phosphorelay sensor kinase activity"/>
    <property type="evidence" value="ECO:0007669"/>
    <property type="project" value="InterPro"/>
</dbReference>
<dbReference type="EMBL" id="AP014936">
    <property type="protein sequence ID" value="BAU47166.1"/>
    <property type="molecule type" value="Genomic_DNA"/>
</dbReference>
<reference evidence="11 12" key="1">
    <citation type="submission" date="2015-08" db="EMBL/GenBank/DDBJ databases">
        <title>Complete genome sequence of Sulfurifustis variabilis.</title>
        <authorList>
            <person name="Miura A."/>
            <person name="Kojima H."/>
            <person name="Fukui M."/>
        </authorList>
    </citation>
    <scope>NUCLEOTIDE SEQUENCE [LARGE SCALE GENOMIC DNA]</scope>
    <source>
        <strain evidence="12">skN76</strain>
    </source>
</reference>
<dbReference type="Pfam" id="PF08447">
    <property type="entry name" value="PAS_3"/>
    <property type="match status" value="3"/>
</dbReference>
<name>A0A1B4V113_9GAMM</name>
<evidence type="ECO:0000256" key="6">
    <source>
        <dbReference type="SAM" id="Coils"/>
    </source>
</evidence>
<dbReference type="Gene3D" id="3.30.450.20">
    <property type="entry name" value="PAS domain"/>
    <property type="match status" value="13"/>
</dbReference>
<evidence type="ECO:0000256" key="3">
    <source>
        <dbReference type="ARBA" id="ARBA00022553"/>
    </source>
</evidence>
<dbReference type="PANTHER" id="PTHR43304:SF1">
    <property type="entry name" value="PAC DOMAIN-CONTAINING PROTEIN"/>
    <property type="match status" value="1"/>
</dbReference>
<dbReference type="Gene3D" id="3.30.450.40">
    <property type="match status" value="3"/>
</dbReference>
<dbReference type="Proteomes" id="UP000218899">
    <property type="component" value="Chromosome"/>
</dbReference>
<dbReference type="InterPro" id="IPR013655">
    <property type="entry name" value="PAS_fold_3"/>
</dbReference>
<dbReference type="PROSITE" id="PS50113">
    <property type="entry name" value="PAC"/>
    <property type="match status" value="8"/>
</dbReference>
<gene>
    <name evidence="11" type="ORF">SVA_0587</name>
</gene>
<dbReference type="SUPFAM" id="SSF55874">
    <property type="entry name" value="ATPase domain of HSP90 chaperone/DNA topoisomerase II/histidine kinase"/>
    <property type="match status" value="1"/>
</dbReference>
<feature type="domain" description="PAS" evidence="9">
    <location>
        <begin position="554"/>
        <end position="624"/>
    </location>
</feature>
<dbReference type="RefSeq" id="WP_096458531.1">
    <property type="nucleotide sequence ID" value="NZ_AP014936.1"/>
</dbReference>
<feature type="domain" description="Histidine kinase" evidence="8">
    <location>
        <begin position="2417"/>
        <end position="2508"/>
    </location>
</feature>
<evidence type="ECO:0000259" key="10">
    <source>
        <dbReference type="PROSITE" id="PS50113"/>
    </source>
</evidence>
<dbReference type="GO" id="GO:0046983">
    <property type="term" value="F:protein dimerization activity"/>
    <property type="evidence" value="ECO:0007669"/>
    <property type="project" value="InterPro"/>
</dbReference>
<dbReference type="SUPFAM" id="SSF55781">
    <property type="entry name" value="GAF domain-like"/>
    <property type="match status" value="3"/>
</dbReference>
<feature type="domain" description="PAS" evidence="9">
    <location>
        <begin position="1907"/>
        <end position="1980"/>
    </location>
</feature>
<dbReference type="SMART" id="SM00387">
    <property type="entry name" value="HATPase_c"/>
    <property type="match status" value="1"/>
</dbReference>
<dbReference type="CDD" id="cd00130">
    <property type="entry name" value="PAS"/>
    <property type="match status" value="11"/>
</dbReference>
<dbReference type="Pfam" id="PF02518">
    <property type="entry name" value="HATPase_c"/>
    <property type="match status" value="1"/>
</dbReference>
<dbReference type="GO" id="GO:0016020">
    <property type="term" value="C:membrane"/>
    <property type="evidence" value="ECO:0007669"/>
    <property type="project" value="InterPro"/>
</dbReference>
<dbReference type="FunFam" id="3.30.450.40:FF:000035">
    <property type="entry name" value="PAS sensor protein"/>
    <property type="match status" value="1"/>
</dbReference>
<dbReference type="CDD" id="cd16917">
    <property type="entry name" value="HATPase_UhpB-NarQ-NarX-like"/>
    <property type="match status" value="1"/>
</dbReference>
<feature type="domain" description="PAS" evidence="9">
    <location>
        <begin position="1615"/>
        <end position="1673"/>
    </location>
</feature>
<evidence type="ECO:0000256" key="2">
    <source>
        <dbReference type="ARBA" id="ARBA00012438"/>
    </source>
</evidence>
<dbReference type="InterPro" id="IPR013656">
    <property type="entry name" value="PAS_4"/>
</dbReference>
<dbReference type="InterPro" id="IPR000700">
    <property type="entry name" value="PAS-assoc_C"/>
</dbReference>
<dbReference type="KEGG" id="sva:SVA_0587"/>
<dbReference type="OrthoDB" id="9797605at2"/>
<dbReference type="InterPro" id="IPR036890">
    <property type="entry name" value="HATPase_C_sf"/>
</dbReference>
<feature type="domain" description="PAS" evidence="9">
    <location>
        <begin position="1182"/>
        <end position="1227"/>
    </location>
</feature>
<feature type="coiled-coil region" evidence="6">
    <location>
        <begin position="1570"/>
        <end position="1597"/>
    </location>
</feature>
<dbReference type="InterPro" id="IPR052162">
    <property type="entry name" value="Sensor_kinase/Photoreceptor"/>
</dbReference>
<dbReference type="SMART" id="SM00086">
    <property type="entry name" value="PAC"/>
    <property type="match status" value="12"/>
</dbReference>
<feature type="domain" description="PAC" evidence="10">
    <location>
        <begin position="245"/>
        <end position="296"/>
    </location>
</feature>
<feature type="region of interest" description="Disordered" evidence="7">
    <location>
        <begin position="1"/>
        <end position="20"/>
    </location>
</feature>
<evidence type="ECO:0000256" key="1">
    <source>
        <dbReference type="ARBA" id="ARBA00000085"/>
    </source>
</evidence>
<dbReference type="InterPro" id="IPR011712">
    <property type="entry name" value="Sig_transdc_His_kin_sub3_dim/P"/>
</dbReference>
<evidence type="ECO:0000259" key="8">
    <source>
        <dbReference type="PROSITE" id="PS50109"/>
    </source>
</evidence>
<dbReference type="Gene3D" id="2.10.70.100">
    <property type="match status" value="2"/>
</dbReference>
<dbReference type="InterPro" id="IPR029016">
    <property type="entry name" value="GAF-like_dom_sf"/>
</dbReference>
<dbReference type="InterPro" id="IPR035965">
    <property type="entry name" value="PAS-like_dom_sf"/>
</dbReference>